<sequence length="57" mass="6456">HSCVSAQSTQALLCLGVWSKLNLVKTEDVMKFTSLPDLEVDEEELEDGWDNIDLNFE</sequence>
<reference evidence="2" key="2">
    <citation type="submission" date="2015-01" db="EMBL/GenBank/DDBJ databases">
        <title>Evolutionary Origins and Diversification of the Mycorrhizal Mutualists.</title>
        <authorList>
            <consortium name="DOE Joint Genome Institute"/>
            <consortium name="Mycorrhizal Genomics Consortium"/>
            <person name="Kohler A."/>
            <person name="Kuo A."/>
            <person name="Nagy L.G."/>
            <person name="Floudas D."/>
            <person name="Copeland A."/>
            <person name="Barry K.W."/>
            <person name="Cichocki N."/>
            <person name="Veneault-Fourrey C."/>
            <person name="LaButti K."/>
            <person name="Lindquist E.A."/>
            <person name="Lipzen A."/>
            <person name="Lundell T."/>
            <person name="Morin E."/>
            <person name="Murat C."/>
            <person name="Riley R."/>
            <person name="Ohm R."/>
            <person name="Sun H."/>
            <person name="Tunlid A."/>
            <person name="Henrissat B."/>
            <person name="Grigoriev I.V."/>
            <person name="Hibbett D.S."/>
            <person name="Martin F."/>
        </authorList>
    </citation>
    <scope>NUCLEOTIDE SEQUENCE [LARGE SCALE GENOMIC DNA]</scope>
    <source>
        <strain evidence="2">Ve08.2h10</strain>
    </source>
</reference>
<evidence type="ECO:0000313" key="1">
    <source>
        <dbReference type="EMBL" id="KIK79639.1"/>
    </source>
</evidence>
<feature type="non-terminal residue" evidence="1">
    <location>
        <position position="1"/>
    </location>
</feature>
<gene>
    <name evidence="1" type="ORF">PAXRUDRAFT_160814</name>
</gene>
<name>A0A0D0DF57_9AGAM</name>
<dbReference type="EMBL" id="KN826225">
    <property type="protein sequence ID" value="KIK79639.1"/>
    <property type="molecule type" value="Genomic_DNA"/>
</dbReference>
<dbReference type="HOGENOM" id="CLU_009123_11_0_1"/>
<dbReference type="Proteomes" id="UP000054538">
    <property type="component" value="Unassembled WGS sequence"/>
</dbReference>
<reference evidence="1 2" key="1">
    <citation type="submission" date="2014-04" db="EMBL/GenBank/DDBJ databases">
        <authorList>
            <consortium name="DOE Joint Genome Institute"/>
            <person name="Kuo A."/>
            <person name="Kohler A."/>
            <person name="Jargeat P."/>
            <person name="Nagy L.G."/>
            <person name="Floudas D."/>
            <person name="Copeland A."/>
            <person name="Barry K.W."/>
            <person name="Cichocki N."/>
            <person name="Veneault-Fourrey C."/>
            <person name="LaButti K."/>
            <person name="Lindquist E.A."/>
            <person name="Lipzen A."/>
            <person name="Lundell T."/>
            <person name="Morin E."/>
            <person name="Murat C."/>
            <person name="Sun H."/>
            <person name="Tunlid A."/>
            <person name="Henrissat B."/>
            <person name="Grigoriev I.V."/>
            <person name="Hibbett D.S."/>
            <person name="Martin F."/>
            <person name="Nordberg H.P."/>
            <person name="Cantor M.N."/>
            <person name="Hua S.X."/>
        </authorList>
    </citation>
    <scope>NUCLEOTIDE SEQUENCE [LARGE SCALE GENOMIC DNA]</scope>
    <source>
        <strain evidence="1 2">Ve08.2h10</strain>
    </source>
</reference>
<dbReference type="OrthoDB" id="1715602at2759"/>
<organism evidence="1 2">
    <name type="scientific">Paxillus rubicundulus Ve08.2h10</name>
    <dbReference type="NCBI Taxonomy" id="930991"/>
    <lineage>
        <taxon>Eukaryota</taxon>
        <taxon>Fungi</taxon>
        <taxon>Dikarya</taxon>
        <taxon>Basidiomycota</taxon>
        <taxon>Agaricomycotina</taxon>
        <taxon>Agaricomycetes</taxon>
        <taxon>Agaricomycetidae</taxon>
        <taxon>Boletales</taxon>
        <taxon>Paxilineae</taxon>
        <taxon>Paxillaceae</taxon>
        <taxon>Paxillus</taxon>
    </lineage>
</organism>
<evidence type="ECO:0000313" key="2">
    <source>
        <dbReference type="Proteomes" id="UP000054538"/>
    </source>
</evidence>
<accession>A0A0D0DF57</accession>
<proteinExistence type="predicted"/>
<dbReference type="AlphaFoldDB" id="A0A0D0DF57"/>
<dbReference type="InParanoid" id="A0A0D0DF57"/>
<keyword evidence="2" id="KW-1185">Reference proteome</keyword>
<protein>
    <submittedName>
        <fullName evidence="1">Uncharacterized protein</fullName>
    </submittedName>
</protein>